<evidence type="ECO:0000256" key="1">
    <source>
        <dbReference type="ARBA" id="ARBA00004123"/>
    </source>
</evidence>
<dbReference type="Proteomes" id="UP000242877">
    <property type="component" value="Unassembled WGS sequence"/>
</dbReference>
<feature type="compositionally biased region" description="Polar residues" evidence="7">
    <location>
        <begin position="68"/>
        <end position="77"/>
    </location>
</feature>
<dbReference type="Gene3D" id="3.30.40.10">
    <property type="entry name" value="Zinc/RING finger domain, C3HC4 (zinc finger)"/>
    <property type="match status" value="1"/>
</dbReference>
<accession>A0A167XFP8</accession>
<dbReference type="PANTHER" id="PTHR46174">
    <property type="entry name" value="CXXC-TYPE ZINC FINGER PROTEIN 1"/>
    <property type="match status" value="1"/>
</dbReference>
<keyword evidence="3 6" id="KW-0863">Zinc-finger</keyword>
<evidence type="ECO:0000313" key="9">
    <source>
        <dbReference type="EMBL" id="KZZ90029.1"/>
    </source>
</evidence>
<keyword evidence="10" id="KW-1185">Reference proteome</keyword>
<reference evidence="9 10" key="1">
    <citation type="journal article" date="2016" name="Genome Biol. Evol.">
        <title>Divergent and convergent evolution of fungal pathogenicity.</title>
        <authorList>
            <person name="Shang Y."/>
            <person name="Xiao G."/>
            <person name="Zheng P."/>
            <person name="Cen K."/>
            <person name="Zhan S."/>
            <person name="Wang C."/>
        </authorList>
    </citation>
    <scope>NUCLEOTIDE SEQUENCE [LARGE SCALE GENOMIC DNA]</scope>
    <source>
        <strain evidence="9 10">ARSEF 7405</strain>
    </source>
</reference>
<name>A0A167XFP8_9EURO</name>
<dbReference type="PROSITE" id="PS01359">
    <property type="entry name" value="ZF_PHD_1"/>
    <property type="match status" value="1"/>
</dbReference>
<proteinExistence type="predicted"/>
<keyword evidence="4" id="KW-0862">Zinc</keyword>
<evidence type="ECO:0000256" key="7">
    <source>
        <dbReference type="SAM" id="MobiDB-lite"/>
    </source>
</evidence>
<dbReference type="GO" id="GO:0048188">
    <property type="term" value="C:Set1C/COMPASS complex"/>
    <property type="evidence" value="ECO:0007669"/>
    <property type="project" value="InterPro"/>
</dbReference>
<dbReference type="AlphaFoldDB" id="A0A167XFP8"/>
<evidence type="ECO:0000259" key="8">
    <source>
        <dbReference type="PROSITE" id="PS50016"/>
    </source>
</evidence>
<feature type="compositionally biased region" description="Basic and acidic residues" evidence="7">
    <location>
        <begin position="43"/>
        <end position="55"/>
    </location>
</feature>
<dbReference type="Pfam" id="PF00628">
    <property type="entry name" value="PHD"/>
    <property type="match status" value="1"/>
</dbReference>
<keyword evidence="2" id="KW-0479">Metal-binding</keyword>
<evidence type="ECO:0000256" key="2">
    <source>
        <dbReference type="ARBA" id="ARBA00022723"/>
    </source>
</evidence>
<dbReference type="OrthoDB" id="436852at2759"/>
<sequence length="499" mass="56187">MEGEEISVDVNGSVPPEDVPTSQTTRSSTVKEEPASELNIVDVPRKISDLRDDSMSRASSLDRFSPVAFSSRQQSVVSVAPQIPSSAPPKKRSTTGPPKGIAIRKPANKRRKLDSNGKEIPPEPKKPRKKPAAKSRPVERNGPDLFCICRTADDHTWMIACDGGCDDWFHGKCVNIDEGDSELIDKYICPSCQERDGKHTTFKPMCRYPSCRKPARATDARPSKYCSDEHGEILILNEEGVDRSEPPNYSDGDEDTEDEPTLQPDAASRGGILSAPELKALIEIVKSAVEFRNLGNEKDDNAFINMEIDKSRLTSKEEEHILRLRDKLYNLKKDADRLRDRERLFLASRHHGKTVVNYLKANELPKMTKSICLFDFRLCWSDVEFDNWRSSETGRAALDACELPETSKILQNQIEKGGKDSNTKEPLDDLVNAAVVEGLCLKRKKCQKHTLWPSIQEEDILHEIRFTNEAIKKTENELIDVMRSVYFRITGEPNPLGIK</sequence>
<feature type="compositionally biased region" description="Basic and acidic residues" evidence="7">
    <location>
        <begin position="113"/>
        <end position="125"/>
    </location>
</feature>
<organism evidence="9 10">
    <name type="scientific">Ascosphaera apis ARSEF 7405</name>
    <dbReference type="NCBI Taxonomy" id="392613"/>
    <lineage>
        <taxon>Eukaryota</taxon>
        <taxon>Fungi</taxon>
        <taxon>Dikarya</taxon>
        <taxon>Ascomycota</taxon>
        <taxon>Pezizomycotina</taxon>
        <taxon>Eurotiomycetes</taxon>
        <taxon>Eurotiomycetidae</taxon>
        <taxon>Onygenales</taxon>
        <taxon>Ascosphaeraceae</taxon>
        <taxon>Ascosphaera</taxon>
    </lineage>
</organism>
<dbReference type="EMBL" id="AZGZ01000018">
    <property type="protein sequence ID" value="KZZ90029.1"/>
    <property type="molecule type" value="Genomic_DNA"/>
</dbReference>
<comment type="caution">
    <text evidence="9">The sequence shown here is derived from an EMBL/GenBank/DDBJ whole genome shotgun (WGS) entry which is preliminary data.</text>
</comment>
<feature type="region of interest" description="Disordered" evidence="7">
    <location>
        <begin position="236"/>
        <end position="270"/>
    </location>
</feature>
<dbReference type="InterPro" id="IPR011011">
    <property type="entry name" value="Znf_FYVE_PHD"/>
</dbReference>
<dbReference type="GO" id="GO:0045893">
    <property type="term" value="P:positive regulation of DNA-templated transcription"/>
    <property type="evidence" value="ECO:0007669"/>
    <property type="project" value="TreeGrafter"/>
</dbReference>
<evidence type="ECO:0000256" key="4">
    <source>
        <dbReference type="ARBA" id="ARBA00022833"/>
    </source>
</evidence>
<feature type="region of interest" description="Disordered" evidence="7">
    <location>
        <begin position="1"/>
        <end position="139"/>
    </location>
</feature>
<dbReference type="SUPFAM" id="SSF57903">
    <property type="entry name" value="FYVE/PHD zinc finger"/>
    <property type="match status" value="1"/>
</dbReference>
<dbReference type="GO" id="GO:0008270">
    <property type="term" value="F:zinc ion binding"/>
    <property type="evidence" value="ECO:0007669"/>
    <property type="project" value="UniProtKB-KW"/>
</dbReference>
<dbReference type="InterPro" id="IPR013083">
    <property type="entry name" value="Znf_RING/FYVE/PHD"/>
</dbReference>
<gene>
    <name evidence="9" type="ORF">AAP_03979</name>
</gene>
<protein>
    <submittedName>
        <fullName evidence="9">PHD-finger motif containing protein</fullName>
    </submittedName>
</protein>
<evidence type="ECO:0000256" key="5">
    <source>
        <dbReference type="ARBA" id="ARBA00023242"/>
    </source>
</evidence>
<dbReference type="PROSITE" id="PS50016">
    <property type="entry name" value="ZF_PHD_2"/>
    <property type="match status" value="1"/>
</dbReference>
<keyword evidence="5" id="KW-0539">Nucleus</keyword>
<dbReference type="InterPro" id="IPR001965">
    <property type="entry name" value="Znf_PHD"/>
</dbReference>
<dbReference type="InterPro" id="IPR037869">
    <property type="entry name" value="Spp1/CFP1"/>
</dbReference>
<evidence type="ECO:0000256" key="6">
    <source>
        <dbReference type="PROSITE-ProRule" id="PRU00146"/>
    </source>
</evidence>
<evidence type="ECO:0000256" key="3">
    <source>
        <dbReference type="ARBA" id="ARBA00022771"/>
    </source>
</evidence>
<feature type="compositionally biased region" description="Acidic residues" evidence="7">
    <location>
        <begin position="251"/>
        <end position="260"/>
    </location>
</feature>
<evidence type="ECO:0000313" key="10">
    <source>
        <dbReference type="Proteomes" id="UP000242877"/>
    </source>
</evidence>
<dbReference type="PANTHER" id="PTHR46174:SF1">
    <property type="entry name" value="CXXC-TYPE ZINC FINGER PROTEIN 1"/>
    <property type="match status" value="1"/>
</dbReference>
<dbReference type="InterPro" id="IPR019787">
    <property type="entry name" value="Znf_PHD-finger"/>
</dbReference>
<dbReference type="InterPro" id="IPR019786">
    <property type="entry name" value="Zinc_finger_PHD-type_CS"/>
</dbReference>
<feature type="domain" description="PHD-type" evidence="8">
    <location>
        <begin position="144"/>
        <end position="195"/>
    </location>
</feature>
<dbReference type="SMART" id="SM00249">
    <property type="entry name" value="PHD"/>
    <property type="match status" value="1"/>
</dbReference>
<dbReference type="VEuPathDB" id="FungiDB:AAP_03979"/>
<comment type="subcellular location">
    <subcellularLocation>
        <location evidence="1">Nucleus</location>
    </subcellularLocation>
</comment>